<reference evidence="5 6" key="1">
    <citation type="submission" date="2011-08" db="EMBL/GenBank/DDBJ databases">
        <authorList>
            <person name="Weinstock G."/>
            <person name="Sodergren E."/>
            <person name="Clifton S."/>
            <person name="Fulton L."/>
            <person name="Fulton B."/>
            <person name="Courtney L."/>
            <person name="Fronick C."/>
            <person name="Harrison M."/>
            <person name="Strong C."/>
            <person name="Farmer C."/>
            <person name="Delahaunty K."/>
            <person name="Markovic C."/>
            <person name="Hall O."/>
            <person name="Minx P."/>
            <person name="Tomlinson C."/>
            <person name="Mitreva M."/>
            <person name="Hou S."/>
            <person name="Chen J."/>
            <person name="Wollam A."/>
            <person name="Pepin K.H."/>
            <person name="Johnson M."/>
            <person name="Bhonagiri V."/>
            <person name="Zhang X."/>
            <person name="Suruliraj S."/>
            <person name="Warren W."/>
            <person name="Chinwalla A."/>
            <person name="Mardis E.R."/>
            <person name="Wilson R.K."/>
        </authorList>
    </citation>
    <scope>NUCLEOTIDE SEQUENCE [LARGE SCALE GENOMIC DNA]</scope>
    <source>
        <strain evidence="5 6">F0357</strain>
    </source>
</reference>
<dbReference type="STRING" id="861450.HMPREF0080_00536"/>
<evidence type="ECO:0000256" key="4">
    <source>
        <dbReference type="RuleBase" id="RU000612"/>
    </source>
</evidence>
<dbReference type="PANTHER" id="PTHR11469">
    <property type="entry name" value="GLUCOSE-6-PHOSPHATE ISOMERASE"/>
    <property type="match status" value="1"/>
</dbReference>
<dbReference type="PANTHER" id="PTHR11469:SF1">
    <property type="entry name" value="GLUCOSE-6-PHOSPHATE ISOMERASE"/>
    <property type="match status" value="1"/>
</dbReference>
<dbReference type="Pfam" id="PF00342">
    <property type="entry name" value="PGI"/>
    <property type="match status" value="1"/>
</dbReference>
<evidence type="ECO:0000313" key="5">
    <source>
        <dbReference type="EMBL" id="EHM42664.1"/>
    </source>
</evidence>
<dbReference type="Proteomes" id="UP000005481">
    <property type="component" value="Unassembled WGS sequence"/>
</dbReference>
<dbReference type="RefSeq" id="WP_006789524.1">
    <property type="nucleotide sequence ID" value="NZ_JH417572.1"/>
</dbReference>
<dbReference type="OrthoDB" id="140919at2"/>
<dbReference type="SUPFAM" id="SSF53697">
    <property type="entry name" value="SIS domain"/>
    <property type="match status" value="1"/>
</dbReference>
<comment type="catalytic activity">
    <reaction evidence="4">
        <text>alpha-D-glucose 6-phosphate = beta-D-fructose 6-phosphate</text>
        <dbReference type="Rhea" id="RHEA:11816"/>
        <dbReference type="ChEBI" id="CHEBI:57634"/>
        <dbReference type="ChEBI" id="CHEBI:58225"/>
        <dbReference type="EC" id="5.3.1.9"/>
    </reaction>
</comment>
<dbReference type="EMBL" id="AGCJ01000016">
    <property type="protein sequence ID" value="EHM42664.1"/>
    <property type="molecule type" value="Genomic_DNA"/>
</dbReference>
<name>G9YFX2_9FIRM</name>
<evidence type="ECO:0000313" key="6">
    <source>
        <dbReference type="Proteomes" id="UP000005481"/>
    </source>
</evidence>
<dbReference type="HOGENOM" id="CLU_037303_1_0_9"/>
<keyword evidence="1 4" id="KW-0312">Gluconeogenesis</keyword>
<protein>
    <recommendedName>
        <fullName evidence="4">Glucose-6-phosphate isomerase</fullName>
        <ecNumber evidence="4">5.3.1.9</ecNumber>
    </recommendedName>
</protein>
<dbReference type="InterPro" id="IPR046348">
    <property type="entry name" value="SIS_dom_sf"/>
</dbReference>
<dbReference type="eggNOG" id="COG0166">
    <property type="taxonomic scope" value="Bacteria"/>
</dbReference>
<sequence>MTRISLPTGFTYDITDLYGDNCVTPAEVEAFAPTWRKSHKTIEKMRLTGVADGHLSKDGVPEKVRFFRLPHIDDAGINTPDRLTYIESFADVACRRVDAVVFYGVGGSYLGGKVLFDVHCGAVWNLLPHKERQGRPQIFFAGNNADPRSLADLLRLFKAKSAHNPGYTVMNVIISKSGTTIEPMTGYMVMAEKLHAAGIANETVAVTAPAAGEGETLLHRLAREAGWPVFFIPDGIGGRFSVFSEAALLLGAFIGFPVRDFLAGARAMDDACRSDDIMQNPALMNAVLKFLAAKNHGRVTEVFMPYAECLKALSEWYVQLLAESLGKRFDRDGRQVNYGRTPIPAVGTTDMHAQTQEHQDGPQDKVVQFVVLKHWPDDLAVPSTYAAETGLAPFCGLRLSDIMAAACAANGTALAEDNRPSAVFELPELNAFHLGELMYMLCLSVAYEGELANVDAFDQPGVEIYKRHLKKTLKNLGKR</sequence>
<evidence type="ECO:0000256" key="3">
    <source>
        <dbReference type="ARBA" id="ARBA00023235"/>
    </source>
</evidence>
<comment type="caution">
    <text evidence="5">The sequence shown here is derived from an EMBL/GenBank/DDBJ whole genome shotgun (WGS) entry which is preliminary data.</text>
</comment>
<comment type="similarity">
    <text evidence="4">Belongs to the GPI family.</text>
</comment>
<comment type="pathway">
    <text evidence="4">Carbohydrate degradation; glycolysis; D-glyceraldehyde 3-phosphate and glycerone phosphate from D-glucose: step 2/4.</text>
</comment>
<dbReference type="InterPro" id="IPR035482">
    <property type="entry name" value="SIS_PGI_2"/>
</dbReference>
<dbReference type="GO" id="GO:0006094">
    <property type="term" value="P:gluconeogenesis"/>
    <property type="evidence" value="ECO:0007669"/>
    <property type="project" value="UniProtKB-KW"/>
</dbReference>
<keyword evidence="2 4" id="KW-0324">Glycolysis</keyword>
<dbReference type="CDD" id="cd05016">
    <property type="entry name" value="SIS_PGI_2"/>
    <property type="match status" value="1"/>
</dbReference>
<dbReference type="UniPathway" id="UPA00109">
    <property type="reaction ID" value="UER00181"/>
</dbReference>
<dbReference type="GO" id="GO:0048029">
    <property type="term" value="F:monosaccharide binding"/>
    <property type="evidence" value="ECO:0007669"/>
    <property type="project" value="TreeGrafter"/>
</dbReference>
<dbReference type="PATRIC" id="fig|861450.3.peg.513"/>
<evidence type="ECO:0000256" key="2">
    <source>
        <dbReference type="ARBA" id="ARBA00023152"/>
    </source>
</evidence>
<dbReference type="GO" id="GO:0097367">
    <property type="term" value="F:carbohydrate derivative binding"/>
    <property type="evidence" value="ECO:0007669"/>
    <property type="project" value="InterPro"/>
</dbReference>
<dbReference type="EC" id="5.3.1.9" evidence="4"/>
<evidence type="ECO:0000256" key="1">
    <source>
        <dbReference type="ARBA" id="ARBA00022432"/>
    </source>
</evidence>
<gene>
    <name evidence="5" type="ORF">HMPREF0080_00536</name>
</gene>
<accession>G9YFX2</accession>
<keyword evidence="6" id="KW-1185">Reference proteome</keyword>
<dbReference type="AlphaFoldDB" id="G9YFX2"/>
<dbReference type="Gene3D" id="3.40.50.10490">
    <property type="entry name" value="Glucose-6-phosphate isomerase like protein, domain 1"/>
    <property type="match status" value="2"/>
</dbReference>
<proteinExistence type="inferred from homology"/>
<organism evidence="5 6">
    <name type="scientific">Anaeroglobus geminatus F0357</name>
    <dbReference type="NCBI Taxonomy" id="861450"/>
    <lineage>
        <taxon>Bacteria</taxon>
        <taxon>Bacillati</taxon>
        <taxon>Bacillota</taxon>
        <taxon>Negativicutes</taxon>
        <taxon>Veillonellales</taxon>
        <taxon>Veillonellaceae</taxon>
        <taxon>Anaeroglobus</taxon>
    </lineage>
</organism>
<dbReference type="InterPro" id="IPR001672">
    <property type="entry name" value="G6P_Isomerase"/>
</dbReference>
<dbReference type="PROSITE" id="PS51463">
    <property type="entry name" value="P_GLUCOSE_ISOMERASE_3"/>
    <property type="match status" value="1"/>
</dbReference>
<dbReference type="GO" id="GO:0004347">
    <property type="term" value="F:glucose-6-phosphate isomerase activity"/>
    <property type="evidence" value="ECO:0007669"/>
    <property type="project" value="UniProtKB-EC"/>
</dbReference>
<keyword evidence="3 4" id="KW-0413">Isomerase</keyword>
<dbReference type="GO" id="GO:0005829">
    <property type="term" value="C:cytosol"/>
    <property type="evidence" value="ECO:0007669"/>
    <property type="project" value="TreeGrafter"/>
</dbReference>
<dbReference type="GO" id="GO:0051156">
    <property type="term" value="P:glucose 6-phosphate metabolic process"/>
    <property type="evidence" value="ECO:0007669"/>
    <property type="project" value="TreeGrafter"/>
</dbReference>
<dbReference type="GO" id="GO:0006096">
    <property type="term" value="P:glycolytic process"/>
    <property type="evidence" value="ECO:0007669"/>
    <property type="project" value="UniProtKB-UniPathway"/>
</dbReference>
<dbReference type="PRINTS" id="PR00662">
    <property type="entry name" value="G6PISOMERASE"/>
</dbReference>